<sequence>MTWLPAWQSFVVPLILTIIAIISMWFIFKKANEKGFKALIPFYSTFTLCKITFGSGWYMFLYFIPIVQLFVYIIMYMKLGKKFNKSKLFTLGLVILTPIFMLVLAFDKSEFCE</sequence>
<protein>
    <recommendedName>
        <fullName evidence="4">Signal peptidase I</fullName>
    </recommendedName>
</protein>
<dbReference type="Proteomes" id="UP000261212">
    <property type="component" value="Unassembled WGS sequence"/>
</dbReference>
<evidence type="ECO:0000256" key="1">
    <source>
        <dbReference type="SAM" id="Phobius"/>
    </source>
</evidence>
<feature type="transmembrane region" description="Helical" evidence="1">
    <location>
        <begin position="88"/>
        <end position="106"/>
    </location>
</feature>
<keyword evidence="1" id="KW-0472">Membrane</keyword>
<evidence type="ECO:0000313" key="3">
    <source>
        <dbReference type="Proteomes" id="UP000261212"/>
    </source>
</evidence>
<organism evidence="2 3">
    <name type="scientific">Anaerofustis stercorihominis</name>
    <dbReference type="NCBI Taxonomy" id="214853"/>
    <lineage>
        <taxon>Bacteria</taxon>
        <taxon>Bacillati</taxon>
        <taxon>Bacillota</taxon>
        <taxon>Clostridia</taxon>
        <taxon>Eubacteriales</taxon>
        <taxon>Eubacteriaceae</taxon>
        <taxon>Anaerofustis</taxon>
    </lineage>
</organism>
<feature type="transmembrane region" description="Helical" evidence="1">
    <location>
        <begin position="59"/>
        <end position="76"/>
    </location>
</feature>
<comment type="caution">
    <text evidence="2">The sequence shown here is derived from an EMBL/GenBank/DDBJ whole genome shotgun (WGS) entry which is preliminary data.</text>
</comment>
<accession>A0A3E3DZG2</accession>
<keyword evidence="1" id="KW-1133">Transmembrane helix</keyword>
<evidence type="ECO:0000313" key="2">
    <source>
        <dbReference type="EMBL" id="RGD74680.1"/>
    </source>
</evidence>
<proteinExistence type="predicted"/>
<dbReference type="Pfam" id="PF18936">
    <property type="entry name" value="DUF5684"/>
    <property type="match status" value="1"/>
</dbReference>
<feature type="transmembrane region" description="Helical" evidence="1">
    <location>
        <begin position="6"/>
        <end position="28"/>
    </location>
</feature>
<name>A0A3E3DZG2_9FIRM</name>
<dbReference type="InterPro" id="IPR043739">
    <property type="entry name" value="DUF5684"/>
</dbReference>
<gene>
    <name evidence="2" type="ORF">DW687_06735</name>
</gene>
<evidence type="ECO:0008006" key="4">
    <source>
        <dbReference type="Google" id="ProtNLM"/>
    </source>
</evidence>
<dbReference type="AlphaFoldDB" id="A0A3E3DZG2"/>
<reference evidence="2 3" key="1">
    <citation type="submission" date="2018-08" db="EMBL/GenBank/DDBJ databases">
        <title>A genome reference for cultivated species of the human gut microbiota.</title>
        <authorList>
            <person name="Zou Y."/>
            <person name="Xue W."/>
            <person name="Luo G."/>
        </authorList>
    </citation>
    <scope>NUCLEOTIDE SEQUENCE [LARGE SCALE GENOMIC DNA]</scope>
    <source>
        <strain evidence="2 3">AM25-6</strain>
    </source>
</reference>
<dbReference type="EMBL" id="QUSM01000003">
    <property type="protein sequence ID" value="RGD74680.1"/>
    <property type="molecule type" value="Genomic_DNA"/>
</dbReference>
<keyword evidence="1" id="KW-0812">Transmembrane</keyword>